<dbReference type="EMBL" id="FQWH01000001">
    <property type="protein sequence ID" value="SHF97323.1"/>
    <property type="molecule type" value="Genomic_DNA"/>
</dbReference>
<dbReference type="Gene3D" id="3.30.530.20">
    <property type="match status" value="1"/>
</dbReference>
<dbReference type="SUPFAM" id="SSF55961">
    <property type="entry name" value="Bet v1-like"/>
    <property type="match status" value="1"/>
</dbReference>
<feature type="domain" description="Activator of Hsp90 ATPase homologue 1/2-like C-terminal" evidence="2">
    <location>
        <begin position="11"/>
        <end position="120"/>
    </location>
</feature>
<dbReference type="InterPro" id="IPR023393">
    <property type="entry name" value="START-like_dom_sf"/>
</dbReference>
<evidence type="ECO:0000256" key="1">
    <source>
        <dbReference type="ARBA" id="ARBA00006817"/>
    </source>
</evidence>
<gene>
    <name evidence="3" type="ORF">SAMN05444388_101202</name>
</gene>
<dbReference type="AlphaFoldDB" id="A0A1M5G0S4"/>
<proteinExistence type="inferred from homology"/>
<evidence type="ECO:0000313" key="4">
    <source>
        <dbReference type="Proteomes" id="UP000184112"/>
    </source>
</evidence>
<dbReference type="RefSeq" id="WP_073407853.1">
    <property type="nucleotide sequence ID" value="NZ_FQWH01000001.1"/>
</dbReference>
<dbReference type="Proteomes" id="UP000184112">
    <property type="component" value="Unassembled WGS sequence"/>
</dbReference>
<sequence>METLEFKIRIKAPAQKIWEVLWDDETYKKWTSVFCEGSHTISNWNEGDKIHFMSPNGEGMYSIIETKTPNEYMAFKHIGEIKDFKELLLDEETKKWSGAMETYKLIPDGEYTDLIARTDSVEKFVDYFKDVFPRGLEVVKQLSEEKNNNL</sequence>
<protein>
    <recommendedName>
        <fullName evidence="2">Activator of Hsp90 ATPase homologue 1/2-like C-terminal domain-containing protein</fullName>
    </recommendedName>
</protein>
<name>A0A1M5G0S4_FLAJO</name>
<evidence type="ECO:0000313" key="3">
    <source>
        <dbReference type="EMBL" id="SHF97323.1"/>
    </source>
</evidence>
<comment type="similarity">
    <text evidence="1">Belongs to the AHA1 family.</text>
</comment>
<accession>A0A1M5G0S4</accession>
<reference evidence="3 4" key="1">
    <citation type="submission" date="2016-11" db="EMBL/GenBank/DDBJ databases">
        <authorList>
            <person name="Jaros S."/>
            <person name="Januszkiewicz K."/>
            <person name="Wedrychowicz H."/>
        </authorList>
    </citation>
    <scope>NUCLEOTIDE SEQUENCE [LARGE SCALE GENOMIC DNA]</scope>
    <source>
        <strain evidence="3 4">DSM 6792</strain>
    </source>
</reference>
<dbReference type="Pfam" id="PF08327">
    <property type="entry name" value="AHSA1"/>
    <property type="match status" value="1"/>
</dbReference>
<organism evidence="3 4">
    <name type="scientific">Flavobacterium johnsoniae</name>
    <name type="common">Cytophaga johnsonae</name>
    <dbReference type="NCBI Taxonomy" id="986"/>
    <lineage>
        <taxon>Bacteria</taxon>
        <taxon>Pseudomonadati</taxon>
        <taxon>Bacteroidota</taxon>
        <taxon>Flavobacteriia</taxon>
        <taxon>Flavobacteriales</taxon>
        <taxon>Flavobacteriaceae</taxon>
        <taxon>Flavobacterium</taxon>
    </lineage>
</organism>
<dbReference type="InterPro" id="IPR013538">
    <property type="entry name" value="ASHA1/2-like_C"/>
</dbReference>
<evidence type="ECO:0000259" key="2">
    <source>
        <dbReference type="Pfam" id="PF08327"/>
    </source>
</evidence>